<protein>
    <submittedName>
        <fullName evidence="1">Uncharacterized protein</fullName>
    </submittedName>
</protein>
<reference evidence="1" key="1">
    <citation type="journal article" date="2014" name="Front. Microbiol.">
        <title>High frequency of phylogenetically diverse reductive dehalogenase-homologous genes in deep subseafloor sedimentary metagenomes.</title>
        <authorList>
            <person name="Kawai M."/>
            <person name="Futagami T."/>
            <person name="Toyoda A."/>
            <person name="Takaki Y."/>
            <person name="Nishi S."/>
            <person name="Hori S."/>
            <person name="Arai W."/>
            <person name="Tsubouchi T."/>
            <person name="Morono Y."/>
            <person name="Uchiyama I."/>
            <person name="Ito T."/>
            <person name="Fujiyama A."/>
            <person name="Inagaki F."/>
            <person name="Takami H."/>
        </authorList>
    </citation>
    <scope>NUCLEOTIDE SEQUENCE</scope>
    <source>
        <strain evidence="1">Expedition CK06-06</strain>
    </source>
</reference>
<evidence type="ECO:0000313" key="1">
    <source>
        <dbReference type="EMBL" id="GAG62045.1"/>
    </source>
</evidence>
<proteinExistence type="predicted"/>
<dbReference type="AlphaFoldDB" id="X0YZM6"/>
<feature type="non-terminal residue" evidence="1">
    <location>
        <position position="102"/>
    </location>
</feature>
<accession>X0YZM6</accession>
<comment type="caution">
    <text evidence="1">The sequence shown here is derived from an EMBL/GenBank/DDBJ whole genome shotgun (WGS) entry which is preliminary data.</text>
</comment>
<dbReference type="EMBL" id="BART01002451">
    <property type="protein sequence ID" value="GAG62045.1"/>
    <property type="molecule type" value="Genomic_DNA"/>
</dbReference>
<gene>
    <name evidence="1" type="ORF">S01H4_07483</name>
</gene>
<sequence>MKIGEPHDLGTIQIRQAMGRAKGFKTINEEPAINLISDPIILQILNAEIDMAGGILWGCWEQGLYDKIHPPLLIKKYSSALDQIKENKKVEDTMRLQIDDFR</sequence>
<organism evidence="1">
    <name type="scientific">marine sediment metagenome</name>
    <dbReference type="NCBI Taxonomy" id="412755"/>
    <lineage>
        <taxon>unclassified sequences</taxon>
        <taxon>metagenomes</taxon>
        <taxon>ecological metagenomes</taxon>
    </lineage>
</organism>
<name>X0YZM6_9ZZZZ</name>